<evidence type="ECO:0000313" key="6">
    <source>
        <dbReference type="Proteomes" id="UP000052245"/>
    </source>
</evidence>
<gene>
    <name evidence="4" type="ORF">CDQ78_00545</name>
    <name evidence="2" type="ORF">ERS686654_00091</name>
    <name evidence="3" type="ORF">ERS739223_00340</name>
</gene>
<dbReference type="Proteomes" id="UP000052245">
    <property type="component" value="Unassembled WGS sequence"/>
</dbReference>
<proteinExistence type="predicted"/>
<dbReference type="AlphaFoldDB" id="A0A2S5J445"/>
<evidence type="ECO:0000313" key="5">
    <source>
        <dbReference type="Proteomes" id="UP000052237"/>
    </source>
</evidence>
<reference evidence="4 7" key="2">
    <citation type="submission" date="2017-06" db="EMBL/GenBank/DDBJ databases">
        <title>Updating the genomic taxonomy and epidemiology of Campylobacter hyointestinalis; discovery in New Zealand farmed ruminants.</title>
        <authorList>
            <person name="Wilkinson D.A."/>
            <person name="Fayaz A."/>
            <person name="Biggs P.J."/>
            <person name="Midwinter A.C."/>
        </authorList>
    </citation>
    <scope>NUCLEOTIDE SEQUENCE [LARGE SCALE GENOMIC DNA]</scope>
    <source>
        <strain evidence="4 7">S1614a</strain>
    </source>
</reference>
<organism evidence="4 7">
    <name type="scientific">Campylobacter hyointestinalis subsp. hyointestinalis</name>
    <dbReference type="NCBI Taxonomy" id="91352"/>
    <lineage>
        <taxon>Bacteria</taxon>
        <taxon>Pseudomonadati</taxon>
        <taxon>Campylobacterota</taxon>
        <taxon>Epsilonproteobacteria</taxon>
        <taxon>Campylobacterales</taxon>
        <taxon>Campylobacteraceae</taxon>
        <taxon>Campylobacter</taxon>
    </lineage>
</organism>
<keyword evidence="5" id="KW-1185">Reference proteome</keyword>
<evidence type="ECO:0000313" key="2">
    <source>
        <dbReference type="EMBL" id="CUU68542.1"/>
    </source>
</evidence>
<protein>
    <submittedName>
        <fullName evidence="2">Transformation system protein</fullName>
    </submittedName>
</protein>
<accession>A0A2S5J445</accession>
<dbReference type="EMBL" id="FAVC01000001">
    <property type="protein sequence ID" value="CUU72717.1"/>
    <property type="molecule type" value="Genomic_DNA"/>
</dbReference>
<feature type="signal peptide" evidence="1">
    <location>
        <begin position="1"/>
        <end position="18"/>
    </location>
</feature>
<evidence type="ECO:0000313" key="4">
    <source>
        <dbReference type="EMBL" id="PPB72894.1"/>
    </source>
</evidence>
<dbReference type="Proteomes" id="UP000052237">
    <property type="component" value="Unassembled WGS sequence"/>
</dbReference>
<dbReference type="Proteomes" id="UP000239685">
    <property type="component" value="Unassembled WGS sequence"/>
</dbReference>
<feature type="chain" id="PRO_5014239475" evidence="1">
    <location>
        <begin position="19"/>
        <end position="135"/>
    </location>
</feature>
<dbReference type="EMBL" id="FAVB01000001">
    <property type="protein sequence ID" value="CUU68542.1"/>
    <property type="molecule type" value="Genomic_DNA"/>
</dbReference>
<dbReference type="GeneID" id="29472912"/>
<sequence>MIKYIFLALATVSLGFCADNGVERYQNILKNLTEARTGLTQKEIENITNPFFKSEQASSSSQASPDSNQTAPKYRLYAIFNNKVKINNVWYKLNDKIDQYDIYKIKKSSVVLKNQAELLELNIIKGNQNVSIIYK</sequence>
<comment type="caution">
    <text evidence="4">The sequence shown here is derived from an EMBL/GenBank/DDBJ whole genome shotgun (WGS) entry which is preliminary data.</text>
</comment>
<accession>A0A0S4RH65</accession>
<evidence type="ECO:0000313" key="7">
    <source>
        <dbReference type="Proteomes" id="UP000239685"/>
    </source>
</evidence>
<evidence type="ECO:0000256" key="1">
    <source>
        <dbReference type="SAM" id="SignalP"/>
    </source>
</evidence>
<dbReference type="RefSeq" id="WP_034961350.1">
    <property type="nucleotide sequence ID" value="NZ_CBCRTP010000004.1"/>
</dbReference>
<name>A0A2S5J445_CAMHY</name>
<evidence type="ECO:0000313" key="3">
    <source>
        <dbReference type="EMBL" id="CUU72717.1"/>
    </source>
</evidence>
<keyword evidence="1" id="KW-0732">Signal</keyword>
<reference evidence="5 6" key="1">
    <citation type="submission" date="2015-11" db="EMBL/GenBank/DDBJ databases">
        <authorList>
            <consortium name="Pathogen Informatics"/>
        </authorList>
    </citation>
    <scope>NUCLEOTIDE SEQUENCE [LARGE SCALE GENOMIC DNA]</scope>
    <source>
        <strain evidence="2 5">006A-0059</strain>
        <strain evidence="3 6">007A-0283</strain>
    </source>
</reference>
<dbReference type="EMBL" id="NIQP01000001">
    <property type="protein sequence ID" value="PPB72894.1"/>
    <property type="molecule type" value="Genomic_DNA"/>
</dbReference>